<comment type="caution">
    <text evidence="2">The sequence shown here is derived from an EMBL/GenBank/DDBJ whole genome shotgun (WGS) entry which is preliminary data.</text>
</comment>
<protein>
    <submittedName>
        <fullName evidence="2">Uncharacterized protein</fullName>
    </submittedName>
</protein>
<evidence type="ECO:0000313" key="3">
    <source>
        <dbReference type="Proteomes" id="UP000232323"/>
    </source>
</evidence>
<feature type="compositionally biased region" description="Low complexity" evidence="1">
    <location>
        <begin position="431"/>
        <end position="440"/>
    </location>
</feature>
<sequence length="855" mass="90306">MASVMILNTDAASGGDEDTDRSLLYSCIVDSSKGSSVTAFKGLGLAIRGALESICGEKTRILRLSQPGGGSNVVAFAHLQVSMVVVALPGTIPDTVAASIALQLAQSMVLLAGPSCLWAENGVNHQDEQARYPMITAKNKELFDRLCEGLLYQMSGLGWHKIMPACAIDRAVVYMQLKDKEQKEVEALLRSHEISGLANTSVPTSSIPAPSAYSFYSRSCSLMYRGLAVWSGLSAEHTRLTWQLCAALGAHGLTHALPCQVTMHHVFLTIPSHSASSVDSGPSTLEEGGLQVLTQFEAADAAAAAASSKRSRKAIDGRHRSLLILVSACHLVLTVLLTAYDEEIEELAGQVEASMAVELLSKLHTLFAASIDAASCSSHILSCVARPVLRTQDQSLAPQISQGVLSPSHSPTGLSRMFSKTRSGGVSQHPTSTTSSSGSSLFMRIVSKSLSRKEGPSGASDAGLDRSSSRSHRLASSTTAKDQAHGIQGGGSLPASPSGRMKFSLGSFGGAGQRSVPASPSQRIPTTPSHMQGPNFQASSPASHNLRRPSRGRAVFAPAEATISEHTPEVRAPPETEARRSSEVEPSTLPPDISVAMPSSPSGWMDKLMGTMSSPGGGSPKDAGGLHADSTLNSTALLCFGSNKATSYAIIDFDVDAGRVFVTGDVPRPDMVPEIWSTIAACRHLFSSSSVAVSAPPRHSRLCMTIQQIEQLSATRSQREGGQKLGSADASPWQYHPEVAGLSSMQQITLMLAETTNKMSSQVTPCTSAWYVTAHKRNERHEIFIVHADSVDEVLVLQNYLSSTSLSMSSLIHNSAAAPDQTTLSNSPISSIMQVTATLPTKTKPAAARHLLLGL</sequence>
<dbReference type="STRING" id="1157962.A0A250XHJ8"/>
<feature type="compositionally biased region" description="Polar residues" evidence="1">
    <location>
        <begin position="400"/>
        <end position="430"/>
    </location>
</feature>
<feature type="compositionally biased region" description="Polar residues" evidence="1">
    <location>
        <begin position="516"/>
        <end position="543"/>
    </location>
</feature>
<feature type="compositionally biased region" description="Basic and acidic residues" evidence="1">
    <location>
        <begin position="566"/>
        <end position="583"/>
    </location>
</feature>
<dbReference type="Proteomes" id="UP000232323">
    <property type="component" value="Unassembled WGS sequence"/>
</dbReference>
<feature type="region of interest" description="Disordered" evidence="1">
    <location>
        <begin position="400"/>
        <end position="626"/>
    </location>
</feature>
<proteinExistence type="predicted"/>
<accession>A0A250XHJ8</accession>
<organism evidence="2 3">
    <name type="scientific">Chlamydomonas eustigma</name>
    <dbReference type="NCBI Taxonomy" id="1157962"/>
    <lineage>
        <taxon>Eukaryota</taxon>
        <taxon>Viridiplantae</taxon>
        <taxon>Chlorophyta</taxon>
        <taxon>core chlorophytes</taxon>
        <taxon>Chlorophyceae</taxon>
        <taxon>CS clade</taxon>
        <taxon>Chlamydomonadales</taxon>
        <taxon>Chlamydomonadaceae</taxon>
        <taxon>Chlamydomonas</taxon>
    </lineage>
</organism>
<name>A0A250XHJ8_9CHLO</name>
<evidence type="ECO:0000313" key="2">
    <source>
        <dbReference type="EMBL" id="GAX82402.1"/>
    </source>
</evidence>
<dbReference type="EMBL" id="BEGY01000080">
    <property type="protein sequence ID" value="GAX82402.1"/>
    <property type="molecule type" value="Genomic_DNA"/>
</dbReference>
<reference evidence="2 3" key="1">
    <citation type="submission" date="2017-08" db="EMBL/GenBank/DDBJ databases">
        <title>Acidophilic green algal genome provides insights into adaptation to an acidic environment.</title>
        <authorList>
            <person name="Hirooka S."/>
            <person name="Hirose Y."/>
            <person name="Kanesaki Y."/>
            <person name="Higuchi S."/>
            <person name="Fujiwara T."/>
            <person name="Onuma R."/>
            <person name="Era A."/>
            <person name="Ohbayashi R."/>
            <person name="Uzuka A."/>
            <person name="Nozaki H."/>
            <person name="Yoshikawa H."/>
            <person name="Miyagishima S.Y."/>
        </authorList>
    </citation>
    <scope>NUCLEOTIDE SEQUENCE [LARGE SCALE GENOMIC DNA]</scope>
    <source>
        <strain evidence="2 3">NIES-2499</strain>
    </source>
</reference>
<keyword evidence="3" id="KW-1185">Reference proteome</keyword>
<dbReference type="OrthoDB" id="539838at2759"/>
<evidence type="ECO:0000256" key="1">
    <source>
        <dbReference type="SAM" id="MobiDB-lite"/>
    </source>
</evidence>
<dbReference type="AlphaFoldDB" id="A0A250XHJ8"/>
<gene>
    <name evidence="2" type="ORF">CEUSTIGMA_g9830.t1</name>
</gene>